<evidence type="ECO:0000313" key="2">
    <source>
        <dbReference type="Proteomes" id="UP000499080"/>
    </source>
</evidence>
<dbReference type="AlphaFoldDB" id="A0A4Y1ZZ20"/>
<dbReference type="PANTHER" id="PTHR47331">
    <property type="entry name" value="PHD-TYPE DOMAIN-CONTAINING PROTEIN"/>
    <property type="match status" value="1"/>
</dbReference>
<accession>A0A4Y1ZZ20</accession>
<name>A0A4Y1ZZ20_ARAVE</name>
<protein>
    <submittedName>
        <fullName evidence="1">Uncharacterized protein</fullName>
    </submittedName>
</protein>
<dbReference type="Pfam" id="PF05380">
    <property type="entry name" value="Peptidase_A17"/>
    <property type="match status" value="1"/>
</dbReference>
<dbReference type="InterPro" id="IPR008042">
    <property type="entry name" value="Retrotrans_Pao"/>
</dbReference>
<dbReference type="PANTHER" id="PTHR47331:SF5">
    <property type="entry name" value="RIBONUCLEASE H"/>
    <property type="match status" value="1"/>
</dbReference>
<organism evidence="1 2">
    <name type="scientific">Araneus ventricosus</name>
    <name type="common">Orbweaver spider</name>
    <name type="synonym">Epeira ventricosa</name>
    <dbReference type="NCBI Taxonomy" id="182803"/>
    <lineage>
        <taxon>Eukaryota</taxon>
        <taxon>Metazoa</taxon>
        <taxon>Ecdysozoa</taxon>
        <taxon>Arthropoda</taxon>
        <taxon>Chelicerata</taxon>
        <taxon>Arachnida</taxon>
        <taxon>Araneae</taxon>
        <taxon>Araneomorphae</taxon>
        <taxon>Entelegynae</taxon>
        <taxon>Araneoidea</taxon>
        <taxon>Araneidae</taxon>
        <taxon>Araneus</taxon>
    </lineage>
</organism>
<reference evidence="1 2" key="1">
    <citation type="journal article" date="2019" name="Sci. Rep.">
        <title>Orb-weaving spider Araneus ventricosus genome elucidates the spidroin gene catalogue.</title>
        <authorList>
            <person name="Kono N."/>
            <person name="Nakamura H."/>
            <person name="Ohtoshi R."/>
            <person name="Moran D.A.P."/>
            <person name="Shinohara A."/>
            <person name="Yoshida Y."/>
            <person name="Fujiwara M."/>
            <person name="Mori M."/>
            <person name="Tomita M."/>
            <person name="Arakawa K."/>
        </authorList>
    </citation>
    <scope>NUCLEOTIDE SEQUENCE [LARGE SCALE GENOMIC DNA]</scope>
</reference>
<keyword evidence="2" id="KW-1185">Reference proteome</keyword>
<gene>
    <name evidence="1" type="ORF">AVEN_127813_1</name>
</gene>
<comment type="caution">
    <text evidence="1">The sequence shown here is derived from an EMBL/GenBank/DDBJ whole genome shotgun (WGS) entry which is preliminary data.</text>
</comment>
<sequence length="206" mass="24308">MIAPFEVRIKCLLYEIWQRGMDWEEYLPEDLQHKWMGWCDEDGMLNEIVIPRNCLPCFGKQMTEVQVFCDSLPRAYGAVAYLRYFDITGKFRVSFFISKSRMAPLKTLTLPRFELVAVVIGFRVGEYLEGVYNKVVGEFVFWTDSLMALHWVRGNTKRWKQFMEDRVAEVQEKSNLRDWFYCPPVDNPVDLLTRDVSVENLMSSQT</sequence>
<evidence type="ECO:0000313" key="1">
    <source>
        <dbReference type="EMBL" id="GBL72537.1"/>
    </source>
</evidence>
<dbReference type="OrthoDB" id="6434720at2759"/>
<proteinExistence type="predicted"/>
<dbReference type="Proteomes" id="UP000499080">
    <property type="component" value="Unassembled WGS sequence"/>
</dbReference>
<dbReference type="EMBL" id="BGPR01000002">
    <property type="protein sequence ID" value="GBL72537.1"/>
    <property type="molecule type" value="Genomic_DNA"/>
</dbReference>